<name>A0A939T0M3_9ACTN</name>
<feature type="compositionally biased region" description="Basic and acidic residues" evidence="1">
    <location>
        <begin position="140"/>
        <end position="156"/>
    </location>
</feature>
<evidence type="ECO:0000313" key="3">
    <source>
        <dbReference type="EMBL" id="MBO2445626.1"/>
    </source>
</evidence>
<feature type="region of interest" description="Disordered" evidence="1">
    <location>
        <begin position="126"/>
        <end position="156"/>
    </location>
</feature>
<reference evidence="3" key="1">
    <citation type="submission" date="2021-03" db="EMBL/GenBank/DDBJ databases">
        <authorList>
            <person name="Kanchanasin P."/>
            <person name="Saeng-In P."/>
            <person name="Phongsopitanun W."/>
            <person name="Yuki M."/>
            <person name="Kudo T."/>
            <person name="Ohkuma M."/>
            <person name="Tanasupawat S."/>
        </authorList>
    </citation>
    <scope>NUCLEOTIDE SEQUENCE</scope>
    <source>
        <strain evidence="3">GKU 128</strain>
    </source>
</reference>
<feature type="domain" description="HTH cro/C1-type" evidence="2">
    <location>
        <begin position="164"/>
        <end position="217"/>
    </location>
</feature>
<dbReference type="RefSeq" id="WP_208253236.1">
    <property type="nucleotide sequence ID" value="NZ_JAGEOJ010000001.1"/>
</dbReference>
<proteinExistence type="predicted"/>
<keyword evidence="4" id="KW-1185">Reference proteome</keyword>
<accession>A0A939T0M3</accession>
<dbReference type="InterPro" id="IPR010982">
    <property type="entry name" value="Lambda_DNA-bd_dom_sf"/>
</dbReference>
<dbReference type="Gene3D" id="1.10.260.40">
    <property type="entry name" value="lambda repressor-like DNA-binding domains"/>
    <property type="match status" value="1"/>
</dbReference>
<organism evidence="3 4">
    <name type="scientific">Actinomadura barringtoniae</name>
    <dbReference type="NCBI Taxonomy" id="1427535"/>
    <lineage>
        <taxon>Bacteria</taxon>
        <taxon>Bacillati</taxon>
        <taxon>Actinomycetota</taxon>
        <taxon>Actinomycetes</taxon>
        <taxon>Streptosporangiales</taxon>
        <taxon>Thermomonosporaceae</taxon>
        <taxon>Actinomadura</taxon>
    </lineage>
</organism>
<dbReference type="Proteomes" id="UP000669179">
    <property type="component" value="Unassembled WGS sequence"/>
</dbReference>
<dbReference type="AlphaFoldDB" id="A0A939T0M3"/>
<dbReference type="InterPro" id="IPR001387">
    <property type="entry name" value="Cro/C1-type_HTH"/>
</dbReference>
<gene>
    <name evidence="3" type="ORF">J4573_00840</name>
</gene>
<evidence type="ECO:0000259" key="2">
    <source>
        <dbReference type="PROSITE" id="PS50943"/>
    </source>
</evidence>
<protein>
    <submittedName>
        <fullName evidence="3">Helix-turn-helix transcriptional regulator</fullName>
    </submittedName>
</protein>
<dbReference type="CDD" id="cd00093">
    <property type="entry name" value="HTH_XRE"/>
    <property type="match status" value="1"/>
</dbReference>
<evidence type="ECO:0000313" key="4">
    <source>
        <dbReference type="Proteomes" id="UP000669179"/>
    </source>
</evidence>
<sequence>MPVQATSRVQGEPSALAAARQIPRDAVAHPDLHARIVSDLAQATMRAQLAIVDLWTGRHAAALCTALRLTNEGLAEHLGIAVRTVAKWKAQPDLVPDMELQQALDIALAHAPHDAQIRFALLLGRLPQPTPQPSTTPARPQRDANQRRARHDAPDRRAEVTQLLDRLMDEQNVSLANLARLTHFDKGYLSKIRNGLKPLSLKVATALDEALGAHGQFTALVSLHPQPDMAPVPLRPVAGAAVSQQTRSGGATLLQQARIKRRWTQLQLIVRLENCAKAHAMALPTRASLKA</sequence>
<dbReference type="PROSITE" id="PS50943">
    <property type="entry name" value="HTH_CROC1"/>
    <property type="match status" value="1"/>
</dbReference>
<dbReference type="SMART" id="SM00530">
    <property type="entry name" value="HTH_XRE"/>
    <property type="match status" value="1"/>
</dbReference>
<dbReference type="SUPFAM" id="SSF47413">
    <property type="entry name" value="lambda repressor-like DNA-binding domains"/>
    <property type="match status" value="1"/>
</dbReference>
<dbReference type="GO" id="GO:0003677">
    <property type="term" value="F:DNA binding"/>
    <property type="evidence" value="ECO:0007669"/>
    <property type="project" value="InterPro"/>
</dbReference>
<dbReference type="EMBL" id="JAGEOJ010000001">
    <property type="protein sequence ID" value="MBO2445626.1"/>
    <property type="molecule type" value="Genomic_DNA"/>
</dbReference>
<evidence type="ECO:0000256" key="1">
    <source>
        <dbReference type="SAM" id="MobiDB-lite"/>
    </source>
</evidence>
<comment type="caution">
    <text evidence="3">The sequence shown here is derived from an EMBL/GenBank/DDBJ whole genome shotgun (WGS) entry which is preliminary data.</text>
</comment>